<dbReference type="PANTHER" id="PTHR30121:SF6">
    <property type="entry name" value="SLR6007 PROTEIN"/>
    <property type="match status" value="1"/>
</dbReference>
<dbReference type="Proteomes" id="UP000298653">
    <property type="component" value="Chromosome"/>
</dbReference>
<proteinExistence type="predicted"/>
<sequence length="814" mass="92784">MFPIKYIENNLIWNQSGEVYAYYEMIPYNYSFLSSEEKEQVHNRFRQLIAQQRSGNIHALQIATESSIRATQEKSKELVTSALSDVAMERIDAQTDALVEMIGDSQVAYRYFFGFKLVLDDQEMNLQNFKETFKETIRDFIGEVNRKVMGDFLSMSDKEIRRYSKAEKLLENKIGRRFQFRKVTKNDIGYILDHLYGQVSVPYEEYEYSLPKEKLKGETLVKRYDLLRPSRCLIEEKQRSMKIVGEKQETYVSCFTISNIVGELEFPGSEIFYYQQQQFNFPVDTSMNIEVIENRKALTKVRNKKKELKDLDDHAYQNDSESSETVVEALEDVTELETDLNQTKDSMYKISYVIRVCADSEDELKMRCDEIRDFYDDLEIKLVRPFGDMRGLFEEFIPASKRFEDDYIQYVTSDFIASLGFGATQQLGEDHGIYIGYNVDTGKNVYIQPALAAQGVKGSVTNALAMAFLGSLGGGKSLSANMIMYYAALFGAKVLILDPKSERGGWIENLPEIRDQLNIVNLTSEQKNRGLLDPYIIYEDREEAKNLVVDILTYLTGISNKDPEKFPILMSAIREVTDSERPGLLSVIDVLKKQGTREASLIATHIESFADCALGILLFSSGKVEGSISLDKQLNVLQVADLILPEPDKEADSYTITEVLSIAMMIVIASFALNFIQEDRSVFKAVGLDEAWSFLQVTQGKALSNKLVRAGRAMNAGVYFITQNVDDLLDEKMKNNIGIKFAFRSTDLTEIKKTLEFFGLDPEDKGNQERLRNLENGQALMQDLYGHIGVIQFHPVFADLFHAFDTRPPVEKGA</sequence>
<dbReference type="Gene3D" id="3.40.50.300">
    <property type="entry name" value="P-loop containing nucleotide triphosphate hydrolases"/>
    <property type="match status" value="2"/>
</dbReference>
<dbReference type="InterPro" id="IPR051162">
    <property type="entry name" value="T4SS_component"/>
</dbReference>
<dbReference type="KEGG" id="arf:AR1Y2_1463"/>
<accession>A0A4P8IE57</accession>
<evidence type="ECO:0000313" key="2">
    <source>
        <dbReference type="EMBL" id="QCP34917.1"/>
    </source>
</evidence>
<dbReference type="PIRSF" id="PIRSF015040">
    <property type="entry name" value="ATPase_SAG2001_prd"/>
    <property type="match status" value="1"/>
</dbReference>
<dbReference type="InterPro" id="IPR016628">
    <property type="entry name" value="ATPase_SAG2001_prd"/>
</dbReference>
<dbReference type="Pfam" id="PF12846">
    <property type="entry name" value="AAA_10"/>
    <property type="match status" value="1"/>
</dbReference>
<dbReference type="PANTHER" id="PTHR30121">
    <property type="entry name" value="UNCHARACTERIZED PROTEIN YJGR-RELATED"/>
    <property type="match status" value="1"/>
</dbReference>
<name>A0A4P8IE57_9FIRM</name>
<feature type="coiled-coil region" evidence="1">
    <location>
        <begin position="294"/>
        <end position="346"/>
    </location>
</feature>
<dbReference type="EMBL" id="CP040058">
    <property type="protein sequence ID" value="QCP34917.1"/>
    <property type="molecule type" value="Genomic_DNA"/>
</dbReference>
<organism evidence="2 3">
    <name type="scientific">Anaerostipes rhamnosivorans</name>
    <dbReference type="NCBI Taxonomy" id="1229621"/>
    <lineage>
        <taxon>Bacteria</taxon>
        <taxon>Bacillati</taxon>
        <taxon>Bacillota</taxon>
        <taxon>Clostridia</taxon>
        <taxon>Lachnospirales</taxon>
        <taxon>Lachnospiraceae</taxon>
        <taxon>Anaerostipes</taxon>
    </lineage>
</organism>
<keyword evidence="1" id="KW-0175">Coiled coil</keyword>
<gene>
    <name evidence="2" type="ORF">AR1Y2_1463</name>
</gene>
<dbReference type="OrthoDB" id="1647424at2"/>
<dbReference type="AlphaFoldDB" id="A0A4P8IE57"/>
<protein>
    <recommendedName>
        <fullName evidence="4">ATP/GTP-binding protein</fullName>
    </recommendedName>
</protein>
<evidence type="ECO:0008006" key="4">
    <source>
        <dbReference type="Google" id="ProtNLM"/>
    </source>
</evidence>
<evidence type="ECO:0000256" key="1">
    <source>
        <dbReference type="SAM" id="Coils"/>
    </source>
</evidence>
<reference evidence="2 3" key="1">
    <citation type="submission" date="2019-05" db="EMBL/GenBank/DDBJ databases">
        <title>Complete genome sequencing of Anaerostipes rhamnosivorans.</title>
        <authorList>
            <person name="Bui T.P.N."/>
            <person name="de Vos W.M."/>
        </authorList>
    </citation>
    <scope>NUCLEOTIDE SEQUENCE [LARGE SCALE GENOMIC DNA]</scope>
    <source>
        <strain evidence="2 3">1y2</strain>
    </source>
</reference>
<dbReference type="InterPro" id="IPR027417">
    <property type="entry name" value="P-loop_NTPase"/>
</dbReference>
<keyword evidence="3" id="KW-1185">Reference proteome</keyword>
<dbReference type="RefSeq" id="WP_022261425.1">
    <property type="nucleotide sequence ID" value="NZ_CP040058.1"/>
</dbReference>
<dbReference type="SUPFAM" id="SSF52540">
    <property type="entry name" value="P-loop containing nucleoside triphosphate hydrolases"/>
    <property type="match status" value="1"/>
</dbReference>
<evidence type="ECO:0000313" key="3">
    <source>
        <dbReference type="Proteomes" id="UP000298653"/>
    </source>
</evidence>